<dbReference type="GO" id="GO:0016491">
    <property type="term" value="F:oxidoreductase activity"/>
    <property type="evidence" value="ECO:0007669"/>
    <property type="project" value="InterPro"/>
</dbReference>
<feature type="domain" description="ER-bound oxygenase mpaB/mpaB'/Rubber oxygenase catalytic" evidence="1">
    <location>
        <begin position="127"/>
        <end position="294"/>
    </location>
</feature>
<dbReference type="InterPro" id="IPR037473">
    <property type="entry name" value="Lcp-like"/>
</dbReference>
<proteinExistence type="predicted"/>
<keyword evidence="3" id="KW-1185">Reference proteome</keyword>
<evidence type="ECO:0000313" key="2">
    <source>
        <dbReference type="EMBL" id="NMM47684.1"/>
    </source>
</evidence>
<gene>
    <name evidence="2" type="ORF">HH304_04675</name>
</gene>
<sequence length="434" mass="49710">MTMPLVDSFNLEVINDNFLNEKRKHTDPIADEVIAEIIASGYEEKVNEVFMKLVTNESYNPEMFKDLPDEVYQAVTQYFECTSSLPSWADKEKLKQGEELFSLFGPEIFMLLNMLSLPMCYTCRKGAKVLYMTGRLSDRGGNMDPLTRRLMETAQMVVNTMSPGGLDQGGSGIITLQKVRLIHASIRYFLKHERFNPQGWDTEYFGEPINQEDLAGTLMSFGPIILNGLKNLSIDLSKSQRESYLHCWRVIGHLMGIDMSLLPETEKENWELAVKILKHQSGPSDEGKELTRSCNNFIDTIIPGTVFNGVSEYMMWYFFKDMSKATGIDLASTIGVEERRGVKELLVLTISKFFSKKVSHLQEHSHVIQEISGYFNKLLLAGYLKHFNGGKNIHFFIPPSLRKDWAIEEEWQNRFLTPSILGNRLAWQQIQNKN</sequence>
<dbReference type="Pfam" id="PF09995">
    <property type="entry name" value="MPAB_Lcp_cat"/>
    <property type="match status" value="1"/>
</dbReference>
<reference evidence="2 3" key="1">
    <citation type="submission" date="2020-04" db="EMBL/GenBank/DDBJ databases">
        <title>Flammeovirgaceae bacterium KN852 isolated from deep sea.</title>
        <authorList>
            <person name="Zhang D.-C."/>
        </authorList>
    </citation>
    <scope>NUCLEOTIDE SEQUENCE [LARGE SCALE GENOMIC DNA]</scope>
    <source>
        <strain evidence="2 3">KN852</strain>
    </source>
</reference>
<dbReference type="RefSeq" id="WP_169678356.1">
    <property type="nucleotide sequence ID" value="NZ_JABBNU010000002.1"/>
</dbReference>
<dbReference type="PANTHER" id="PTHR37539:SF1">
    <property type="entry name" value="ER-BOUND OXYGENASE MPAB_MPAB'_RUBBER OXYGENASE CATALYTIC DOMAIN-CONTAINING PROTEIN"/>
    <property type="match status" value="1"/>
</dbReference>
<dbReference type="InterPro" id="IPR018713">
    <property type="entry name" value="MPAB/Lcp_cat_dom"/>
</dbReference>
<dbReference type="EMBL" id="JABBNU010000002">
    <property type="protein sequence ID" value="NMM47684.1"/>
    <property type="molecule type" value="Genomic_DNA"/>
</dbReference>
<protein>
    <submittedName>
        <fullName evidence="2">DUF2236 domain-containing protein</fullName>
    </submittedName>
</protein>
<comment type="caution">
    <text evidence="2">The sequence shown here is derived from an EMBL/GenBank/DDBJ whole genome shotgun (WGS) entry which is preliminary data.</text>
</comment>
<dbReference type="Proteomes" id="UP000559010">
    <property type="component" value="Unassembled WGS sequence"/>
</dbReference>
<organism evidence="2 3">
    <name type="scientific">Marinigracilibium pacificum</name>
    <dbReference type="NCBI Taxonomy" id="2729599"/>
    <lineage>
        <taxon>Bacteria</taxon>
        <taxon>Pseudomonadati</taxon>
        <taxon>Bacteroidota</taxon>
        <taxon>Cytophagia</taxon>
        <taxon>Cytophagales</taxon>
        <taxon>Flammeovirgaceae</taxon>
        <taxon>Marinigracilibium</taxon>
    </lineage>
</organism>
<name>A0A848IZN4_9BACT</name>
<evidence type="ECO:0000313" key="3">
    <source>
        <dbReference type="Proteomes" id="UP000559010"/>
    </source>
</evidence>
<accession>A0A848IZN4</accession>
<dbReference type="PANTHER" id="PTHR37539">
    <property type="entry name" value="SECRETED PROTEIN-RELATED"/>
    <property type="match status" value="1"/>
</dbReference>
<evidence type="ECO:0000259" key="1">
    <source>
        <dbReference type="Pfam" id="PF09995"/>
    </source>
</evidence>
<dbReference type="AlphaFoldDB" id="A0A848IZN4"/>